<comment type="caution">
    <text evidence="3">The sequence shown here is derived from an EMBL/GenBank/DDBJ whole genome shotgun (WGS) entry which is preliminary data.</text>
</comment>
<feature type="compositionally biased region" description="Low complexity" evidence="1">
    <location>
        <begin position="100"/>
        <end position="116"/>
    </location>
</feature>
<accession>A0A420HUW4</accession>
<dbReference type="AlphaFoldDB" id="A0A420HUW4"/>
<dbReference type="OrthoDB" id="3365399at2759"/>
<feature type="domain" description="Ubiquitin-like" evidence="2">
    <location>
        <begin position="372"/>
        <end position="442"/>
    </location>
</feature>
<dbReference type="PROSITE" id="PS50053">
    <property type="entry name" value="UBIQUITIN_2"/>
    <property type="match status" value="1"/>
</dbReference>
<protein>
    <submittedName>
        <fullName evidence="3">Putative ubiquitin-like protein</fullName>
    </submittedName>
</protein>
<dbReference type="Pfam" id="PF11976">
    <property type="entry name" value="Rad60-SLD"/>
    <property type="match status" value="1"/>
</dbReference>
<feature type="region of interest" description="Disordered" evidence="1">
    <location>
        <begin position="1"/>
        <end position="23"/>
    </location>
</feature>
<dbReference type="InterPro" id="IPR029071">
    <property type="entry name" value="Ubiquitin-like_domsf"/>
</dbReference>
<dbReference type="Gene3D" id="3.10.20.90">
    <property type="entry name" value="Phosphatidylinositol 3-kinase Catalytic Subunit, Chain A, domain 1"/>
    <property type="match status" value="1"/>
</dbReference>
<proteinExistence type="predicted"/>
<evidence type="ECO:0000313" key="4">
    <source>
        <dbReference type="Proteomes" id="UP000285405"/>
    </source>
</evidence>
<feature type="compositionally biased region" description="Low complexity" evidence="1">
    <location>
        <begin position="1"/>
        <end position="15"/>
    </location>
</feature>
<sequence length="447" mass="50436">MSQSSSQKRSLFSKQALAKVSAAKDPVDFFSCAKKVYPQLLELEEEKRRNKSKVTDHQKLDQSVELKDGDPDENKNDSNFPGGPTTNADSENILLNKRLSPSPSSSASYKRSGRAGPPDSKRTRKDCKHISLAKHDQNIISLSSEDEEAPYCKNDPFEKESPGSPSPLSSVAEYQPKIINEEYSEFIQQARERERLKTQQRLITVSQPVEQRIRSYNEKTGDIFETNCKSAADFDPTIEILITSQLEGTKPLRVKRKLSQRLKEARLTWCDRQTIKMDTSGKPLEDVVFLTWRGKRLFDATTCGSLGMKFNIGDNLSQGKNGVNYNSNIHLEAWTEDALKERENSLVNQGSEVGENESLEEQSSQKEKETLCKIILKAKNIEPYKLAVRSTTTIAKIIEAFRKAKEIPESTKIVLYFDGDLLDPNSTVEETELGDPENVDTVEVYLK</sequence>
<evidence type="ECO:0000256" key="1">
    <source>
        <dbReference type="SAM" id="MobiDB-lite"/>
    </source>
</evidence>
<dbReference type="SUPFAM" id="SSF54236">
    <property type="entry name" value="Ubiquitin-like"/>
    <property type="match status" value="1"/>
</dbReference>
<dbReference type="EMBL" id="MCBR01015859">
    <property type="protein sequence ID" value="RKF61241.1"/>
    <property type="molecule type" value="Genomic_DNA"/>
</dbReference>
<name>A0A420HUW4_9PEZI</name>
<feature type="compositionally biased region" description="Basic and acidic residues" evidence="1">
    <location>
        <begin position="45"/>
        <end position="76"/>
    </location>
</feature>
<gene>
    <name evidence="3" type="ORF">GcC1_158004</name>
</gene>
<evidence type="ECO:0000259" key="2">
    <source>
        <dbReference type="PROSITE" id="PS50053"/>
    </source>
</evidence>
<feature type="region of interest" description="Disordered" evidence="1">
    <location>
        <begin position="42"/>
        <end position="170"/>
    </location>
</feature>
<reference evidence="3 4" key="1">
    <citation type="journal article" date="2018" name="BMC Genomics">
        <title>Comparative genome analyses reveal sequence features reflecting distinct modes of host-adaptation between dicot and monocot powdery mildew.</title>
        <authorList>
            <person name="Wu Y."/>
            <person name="Ma X."/>
            <person name="Pan Z."/>
            <person name="Kale S.D."/>
            <person name="Song Y."/>
            <person name="King H."/>
            <person name="Zhang Q."/>
            <person name="Presley C."/>
            <person name="Deng X."/>
            <person name="Wei C.I."/>
            <person name="Xiao S."/>
        </authorList>
    </citation>
    <scope>NUCLEOTIDE SEQUENCE [LARGE SCALE GENOMIC DNA]</scope>
    <source>
        <strain evidence="3">UCSC1</strain>
    </source>
</reference>
<dbReference type="InterPro" id="IPR000626">
    <property type="entry name" value="Ubiquitin-like_dom"/>
</dbReference>
<evidence type="ECO:0000313" key="3">
    <source>
        <dbReference type="EMBL" id="RKF61241.1"/>
    </source>
</evidence>
<dbReference type="Proteomes" id="UP000285405">
    <property type="component" value="Unassembled WGS sequence"/>
</dbReference>
<dbReference type="CDD" id="cd17080">
    <property type="entry name" value="Ubl_SLD2_Esc2_like"/>
    <property type="match status" value="1"/>
</dbReference>
<dbReference type="InterPro" id="IPR022617">
    <property type="entry name" value="Rad60/SUMO-like_dom"/>
</dbReference>
<organism evidence="3 4">
    <name type="scientific">Golovinomyces cichoracearum</name>
    <dbReference type="NCBI Taxonomy" id="62708"/>
    <lineage>
        <taxon>Eukaryota</taxon>
        <taxon>Fungi</taxon>
        <taxon>Dikarya</taxon>
        <taxon>Ascomycota</taxon>
        <taxon>Pezizomycotina</taxon>
        <taxon>Leotiomycetes</taxon>
        <taxon>Erysiphales</taxon>
        <taxon>Erysiphaceae</taxon>
        <taxon>Golovinomyces</taxon>
    </lineage>
</organism>